<gene>
    <name evidence="8" type="primary">LOC106811127</name>
</gene>
<feature type="domain" description="Thioester reductase (TE)" evidence="6">
    <location>
        <begin position="3"/>
        <end position="102"/>
    </location>
</feature>
<keyword evidence="4" id="KW-1133">Transmembrane helix</keyword>
<dbReference type="InterPro" id="IPR033640">
    <property type="entry name" value="FAR_C"/>
</dbReference>
<evidence type="ECO:0000256" key="3">
    <source>
        <dbReference type="ARBA" id="ARBA00023098"/>
    </source>
</evidence>
<keyword evidence="7" id="KW-1185">Reference proteome</keyword>
<comment type="function">
    <text evidence="4">Catalyzes the reduction of fatty acyl-CoA to fatty alcohols.</text>
</comment>
<evidence type="ECO:0000256" key="1">
    <source>
        <dbReference type="ARBA" id="ARBA00005928"/>
    </source>
</evidence>
<keyword evidence="4" id="KW-0472">Membrane</keyword>
<dbReference type="PANTHER" id="PTHR11011:SF45">
    <property type="entry name" value="FATTY ACYL-COA REDUCTASE CG8306-RELATED"/>
    <property type="match status" value="1"/>
</dbReference>
<evidence type="ECO:0000313" key="7">
    <source>
        <dbReference type="Proteomes" id="UP000695022"/>
    </source>
</evidence>
<organism evidence="7 8">
    <name type="scientific">Priapulus caudatus</name>
    <name type="common">Priapulid worm</name>
    <dbReference type="NCBI Taxonomy" id="37621"/>
    <lineage>
        <taxon>Eukaryota</taxon>
        <taxon>Metazoa</taxon>
        <taxon>Ecdysozoa</taxon>
        <taxon>Scalidophora</taxon>
        <taxon>Priapulida</taxon>
        <taxon>Priapulimorpha</taxon>
        <taxon>Priapulimorphida</taxon>
        <taxon>Priapulidae</taxon>
        <taxon>Priapulus</taxon>
    </lineage>
</organism>
<keyword evidence="4" id="KW-0560">Oxidoreductase</keyword>
<evidence type="ECO:0000259" key="6">
    <source>
        <dbReference type="Pfam" id="PF07993"/>
    </source>
</evidence>
<sequence>MDDDMCDAVTSHLLGSRPNTYTYTKALAEHLVAEGRGDIPTAIIRPSIIGAAWREPMPGWIDNYNGPTGIFVGIGKGLLRYMMGSMAATADIIPVDIPVNMMIAIAWQTAVTRPERVHVFNCTSGRTNPVSWGEIETMIVKSVTKNPIDKVFRVPSARFTASPLWYRLVVIFDHYLPAYIFDLVTKFIGGKPILMRIYDKIHRSLATLDYFTSNNWDFASENSLMLTSAMTEEDLKEFNFSMNGLRWQSYLDTYVLGTKQFVLKEDLAGLPLARRHLLKLQIFQYLMQVVLFCVVWRLLVARTNIARKLWRFVISLSQKFVVRLPRVTRSS</sequence>
<dbReference type="SUPFAM" id="SSF51735">
    <property type="entry name" value="NAD(P)-binding Rossmann-fold domains"/>
    <property type="match status" value="1"/>
</dbReference>
<dbReference type="EC" id="1.2.1.84" evidence="4"/>
<dbReference type="Pfam" id="PF03015">
    <property type="entry name" value="Sterile"/>
    <property type="match status" value="1"/>
</dbReference>
<dbReference type="PANTHER" id="PTHR11011">
    <property type="entry name" value="MALE STERILITY PROTEIN 2-RELATED"/>
    <property type="match status" value="1"/>
</dbReference>
<dbReference type="RefSeq" id="XP_014670154.1">
    <property type="nucleotide sequence ID" value="XM_014814668.1"/>
</dbReference>
<dbReference type="CDD" id="cd09071">
    <property type="entry name" value="FAR_C"/>
    <property type="match status" value="1"/>
</dbReference>
<dbReference type="InterPro" id="IPR036291">
    <property type="entry name" value="NAD(P)-bd_dom_sf"/>
</dbReference>
<feature type="domain" description="Fatty acyl-CoA reductase C-terminal" evidence="5">
    <location>
        <begin position="174"/>
        <end position="265"/>
    </location>
</feature>
<reference evidence="8" key="1">
    <citation type="submission" date="2025-08" db="UniProtKB">
        <authorList>
            <consortium name="RefSeq"/>
        </authorList>
    </citation>
    <scope>IDENTIFICATION</scope>
</reference>
<name>A0ABM1ED83_PRICU</name>
<dbReference type="GeneID" id="106811127"/>
<keyword evidence="4" id="KW-0812">Transmembrane</keyword>
<keyword evidence="4" id="KW-0521">NADP</keyword>
<dbReference type="InterPro" id="IPR013120">
    <property type="entry name" value="FAR_NAD-bd"/>
</dbReference>
<keyword evidence="2 4" id="KW-0444">Lipid biosynthesis</keyword>
<evidence type="ECO:0000256" key="2">
    <source>
        <dbReference type="ARBA" id="ARBA00022516"/>
    </source>
</evidence>
<dbReference type="InterPro" id="IPR026055">
    <property type="entry name" value="FAR"/>
</dbReference>
<evidence type="ECO:0000256" key="4">
    <source>
        <dbReference type="RuleBase" id="RU363097"/>
    </source>
</evidence>
<accession>A0ABM1ED83</accession>
<dbReference type="Gene3D" id="3.40.50.720">
    <property type="entry name" value="NAD(P)-binding Rossmann-like Domain"/>
    <property type="match status" value="1"/>
</dbReference>
<keyword evidence="3 4" id="KW-0443">Lipid metabolism</keyword>
<dbReference type="Proteomes" id="UP000695022">
    <property type="component" value="Unplaced"/>
</dbReference>
<evidence type="ECO:0000259" key="5">
    <source>
        <dbReference type="Pfam" id="PF03015"/>
    </source>
</evidence>
<comment type="similarity">
    <text evidence="1 4">Belongs to the fatty acyl-CoA reductase family.</text>
</comment>
<protein>
    <recommendedName>
        <fullName evidence="4">Fatty acyl-CoA reductase</fullName>
        <ecNumber evidence="4">1.2.1.84</ecNumber>
    </recommendedName>
</protein>
<feature type="transmembrane region" description="Helical" evidence="4">
    <location>
        <begin position="282"/>
        <end position="300"/>
    </location>
</feature>
<comment type="catalytic activity">
    <reaction evidence="4">
        <text>a long-chain fatty acyl-CoA + 2 NADPH + 2 H(+) = a long-chain primary fatty alcohol + 2 NADP(+) + CoA</text>
        <dbReference type="Rhea" id="RHEA:52716"/>
        <dbReference type="ChEBI" id="CHEBI:15378"/>
        <dbReference type="ChEBI" id="CHEBI:57287"/>
        <dbReference type="ChEBI" id="CHEBI:57783"/>
        <dbReference type="ChEBI" id="CHEBI:58349"/>
        <dbReference type="ChEBI" id="CHEBI:77396"/>
        <dbReference type="ChEBI" id="CHEBI:83139"/>
        <dbReference type="EC" id="1.2.1.84"/>
    </reaction>
</comment>
<dbReference type="Pfam" id="PF07993">
    <property type="entry name" value="NAD_binding_4"/>
    <property type="match status" value="1"/>
</dbReference>
<evidence type="ECO:0000313" key="8">
    <source>
        <dbReference type="RefSeq" id="XP_014670154.1"/>
    </source>
</evidence>
<proteinExistence type="inferred from homology"/>